<evidence type="ECO:0000259" key="1">
    <source>
        <dbReference type="Pfam" id="PF00149"/>
    </source>
</evidence>
<evidence type="ECO:0000313" key="3">
    <source>
        <dbReference type="Proteomes" id="UP001270362"/>
    </source>
</evidence>
<dbReference type="Gene3D" id="3.60.21.10">
    <property type="match status" value="1"/>
</dbReference>
<comment type="caution">
    <text evidence="2">The sequence shown here is derived from an EMBL/GenBank/DDBJ whole genome shotgun (WGS) entry which is preliminary data.</text>
</comment>
<name>A0AAE1C7Y7_9PEZI</name>
<gene>
    <name evidence="2" type="ORF">B0T22DRAFT_530639</name>
</gene>
<sequence>MKQGVNHIDVSSLDDIVHRTRPNACHLFWRAPVVYMARKLYMYSQPSPHETPSRGPRISIVCISDTHNTQPVLPHGDVLIHAGDLTQSGSFSELQTTLDWLQSQPHAHKIVVAGNHDLLRDSSRDKIHNAARERLRWGDIIYLQDSSTTIHVVSPGTSESRAIKVHGSPRTPWNGNWAFQYTRADDVWGGTIPEDTDVLITHGPPRAHLDLLNLGCGHLLRELWRVRPRLHVFGHVHEGHGTEWVRFDGLQEAYERAVVCSGGLGNLGVVMWEFGTLLVNAAVVGGLRDLEMRAPVKVYI</sequence>
<dbReference type="PANTHER" id="PTHR12905:SF18">
    <property type="entry name" value="ESTER HYDROLASE, PUTATIVE (AFU_ORTHOLOGUE AFUA_4G03130)-RELATED"/>
    <property type="match status" value="1"/>
</dbReference>
<dbReference type="Proteomes" id="UP001270362">
    <property type="component" value="Unassembled WGS sequence"/>
</dbReference>
<dbReference type="Pfam" id="PF00149">
    <property type="entry name" value="Metallophos"/>
    <property type="match status" value="1"/>
</dbReference>
<proteinExistence type="predicted"/>
<accession>A0AAE1C7Y7</accession>
<reference evidence="2" key="1">
    <citation type="journal article" date="2023" name="Mol. Phylogenet. Evol.">
        <title>Genome-scale phylogeny and comparative genomics of the fungal order Sordariales.</title>
        <authorList>
            <person name="Hensen N."/>
            <person name="Bonometti L."/>
            <person name="Westerberg I."/>
            <person name="Brannstrom I.O."/>
            <person name="Guillou S."/>
            <person name="Cros-Aarteil S."/>
            <person name="Calhoun S."/>
            <person name="Haridas S."/>
            <person name="Kuo A."/>
            <person name="Mondo S."/>
            <person name="Pangilinan J."/>
            <person name="Riley R."/>
            <person name="LaButti K."/>
            <person name="Andreopoulos B."/>
            <person name="Lipzen A."/>
            <person name="Chen C."/>
            <person name="Yan M."/>
            <person name="Daum C."/>
            <person name="Ng V."/>
            <person name="Clum A."/>
            <person name="Steindorff A."/>
            <person name="Ohm R.A."/>
            <person name="Martin F."/>
            <person name="Silar P."/>
            <person name="Natvig D.O."/>
            <person name="Lalanne C."/>
            <person name="Gautier V."/>
            <person name="Ament-Velasquez S.L."/>
            <person name="Kruys A."/>
            <person name="Hutchinson M.I."/>
            <person name="Powell A.J."/>
            <person name="Barry K."/>
            <person name="Miller A.N."/>
            <person name="Grigoriev I.V."/>
            <person name="Debuchy R."/>
            <person name="Gladieux P."/>
            <person name="Hiltunen Thoren M."/>
            <person name="Johannesson H."/>
        </authorList>
    </citation>
    <scope>NUCLEOTIDE SEQUENCE</scope>
    <source>
        <strain evidence="2">CBS 314.62</strain>
    </source>
</reference>
<dbReference type="InterPro" id="IPR051693">
    <property type="entry name" value="UPF0046_metallophosphoest"/>
</dbReference>
<dbReference type="AlphaFoldDB" id="A0AAE1C7Y7"/>
<dbReference type="GO" id="GO:0016787">
    <property type="term" value="F:hydrolase activity"/>
    <property type="evidence" value="ECO:0007669"/>
    <property type="project" value="InterPro"/>
</dbReference>
<evidence type="ECO:0000313" key="2">
    <source>
        <dbReference type="EMBL" id="KAK3682201.1"/>
    </source>
</evidence>
<dbReference type="EMBL" id="JAULSO010000005">
    <property type="protein sequence ID" value="KAK3682201.1"/>
    <property type="molecule type" value="Genomic_DNA"/>
</dbReference>
<keyword evidence="3" id="KW-1185">Reference proteome</keyword>
<dbReference type="CDD" id="cd07379">
    <property type="entry name" value="MPP_239FB"/>
    <property type="match status" value="1"/>
</dbReference>
<dbReference type="SUPFAM" id="SSF56300">
    <property type="entry name" value="Metallo-dependent phosphatases"/>
    <property type="match status" value="1"/>
</dbReference>
<dbReference type="PANTHER" id="PTHR12905">
    <property type="entry name" value="METALLOPHOSPHOESTERASE"/>
    <property type="match status" value="1"/>
</dbReference>
<dbReference type="InterPro" id="IPR029052">
    <property type="entry name" value="Metallo-depent_PP-like"/>
</dbReference>
<organism evidence="2 3">
    <name type="scientific">Podospora appendiculata</name>
    <dbReference type="NCBI Taxonomy" id="314037"/>
    <lineage>
        <taxon>Eukaryota</taxon>
        <taxon>Fungi</taxon>
        <taxon>Dikarya</taxon>
        <taxon>Ascomycota</taxon>
        <taxon>Pezizomycotina</taxon>
        <taxon>Sordariomycetes</taxon>
        <taxon>Sordariomycetidae</taxon>
        <taxon>Sordariales</taxon>
        <taxon>Podosporaceae</taxon>
        <taxon>Podospora</taxon>
    </lineage>
</organism>
<dbReference type="InterPro" id="IPR004843">
    <property type="entry name" value="Calcineurin-like_PHP"/>
</dbReference>
<feature type="domain" description="Calcineurin-like phosphoesterase" evidence="1">
    <location>
        <begin position="59"/>
        <end position="238"/>
    </location>
</feature>
<protein>
    <submittedName>
        <fullName evidence="2">Metallo-dependent phosphatase-like protein</fullName>
    </submittedName>
</protein>
<reference evidence="2" key="2">
    <citation type="submission" date="2023-06" db="EMBL/GenBank/DDBJ databases">
        <authorList>
            <consortium name="Lawrence Berkeley National Laboratory"/>
            <person name="Haridas S."/>
            <person name="Hensen N."/>
            <person name="Bonometti L."/>
            <person name="Westerberg I."/>
            <person name="Brannstrom I.O."/>
            <person name="Guillou S."/>
            <person name="Cros-Aarteil S."/>
            <person name="Calhoun S."/>
            <person name="Kuo A."/>
            <person name="Mondo S."/>
            <person name="Pangilinan J."/>
            <person name="Riley R."/>
            <person name="Labutti K."/>
            <person name="Andreopoulos B."/>
            <person name="Lipzen A."/>
            <person name="Chen C."/>
            <person name="Yanf M."/>
            <person name="Daum C."/>
            <person name="Ng V."/>
            <person name="Clum A."/>
            <person name="Steindorff A."/>
            <person name="Ohm R."/>
            <person name="Martin F."/>
            <person name="Silar P."/>
            <person name="Natvig D."/>
            <person name="Lalanne C."/>
            <person name="Gautier V."/>
            <person name="Ament-Velasquez S.L."/>
            <person name="Kruys A."/>
            <person name="Hutchinson M.I."/>
            <person name="Powell A.J."/>
            <person name="Barry K."/>
            <person name="Miller A.N."/>
            <person name="Grigoriev I.V."/>
            <person name="Debuchy R."/>
            <person name="Gladieux P."/>
            <person name="Thoren M.H."/>
            <person name="Johannesson H."/>
        </authorList>
    </citation>
    <scope>NUCLEOTIDE SEQUENCE</scope>
    <source>
        <strain evidence="2">CBS 314.62</strain>
    </source>
</reference>